<organism evidence="6 7">
    <name type="scientific">Meridianimarinicoccus marinus</name>
    <dbReference type="NCBI Taxonomy" id="3231483"/>
    <lineage>
        <taxon>Bacteria</taxon>
        <taxon>Pseudomonadati</taxon>
        <taxon>Pseudomonadota</taxon>
        <taxon>Alphaproteobacteria</taxon>
        <taxon>Rhodobacterales</taxon>
        <taxon>Paracoccaceae</taxon>
        <taxon>Meridianimarinicoccus</taxon>
    </lineage>
</organism>
<evidence type="ECO:0000256" key="2">
    <source>
        <dbReference type="ARBA" id="ARBA00023015"/>
    </source>
</evidence>
<dbReference type="PANTHER" id="PTHR30579">
    <property type="entry name" value="TRANSCRIPTIONAL REGULATOR"/>
    <property type="match status" value="1"/>
</dbReference>
<dbReference type="RefSeq" id="WP_366192353.1">
    <property type="nucleotide sequence ID" value="NZ_JBFBVU010000006.1"/>
</dbReference>
<name>A0ABV3L4V5_9RHOB</name>
<feature type="domain" description="HTH lysR-type" evidence="5">
    <location>
        <begin position="5"/>
        <end position="62"/>
    </location>
</feature>
<dbReference type="PROSITE" id="PS50931">
    <property type="entry name" value="HTH_LYSR"/>
    <property type="match status" value="1"/>
</dbReference>
<sequence>MRRVLDLSALRSFVAVADTGGVTRAANLLNLTQSAVSMQMKRLEEALDVQLLDRSARTVTLTAAGEQLLGYSRKMLALNDEAVSRLTDTVFEGELTLGVPHDIIYPHIPGVLQRFNVEFPRMRVHLLSSYTRKLKEEFARGDCDLILTTEESPDAQGETLAALPLVWIGAPGGIAWKQRPLRLGFEPGCMFRAPVQQALDQAGIEWDMAVESDSSRTIEASLSADLAVGAVLSGTASPQLDEIAHGGALPQLPSRQINLYVNGTGQEPPVARMAELVRAAYQTRRARAVA</sequence>
<dbReference type="InterPro" id="IPR050176">
    <property type="entry name" value="LTTR"/>
</dbReference>
<accession>A0ABV3L4V5</accession>
<comment type="caution">
    <text evidence="6">The sequence shown here is derived from an EMBL/GenBank/DDBJ whole genome shotgun (WGS) entry which is preliminary data.</text>
</comment>
<dbReference type="Gene3D" id="3.40.190.10">
    <property type="entry name" value="Periplasmic binding protein-like II"/>
    <property type="match status" value="2"/>
</dbReference>
<evidence type="ECO:0000313" key="6">
    <source>
        <dbReference type="EMBL" id="MEV8466556.1"/>
    </source>
</evidence>
<dbReference type="InterPro" id="IPR036390">
    <property type="entry name" value="WH_DNA-bd_sf"/>
</dbReference>
<evidence type="ECO:0000313" key="7">
    <source>
        <dbReference type="Proteomes" id="UP001553161"/>
    </source>
</evidence>
<evidence type="ECO:0000256" key="1">
    <source>
        <dbReference type="ARBA" id="ARBA00009437"/>
    </source>
</evidence>
<dbReference type="EMBL" id="JBFBVU010000006">
    <property type="protein sequence ID" value="MEV8466556.1"/>
    <property type="molecule type" value="Genomic_DNA"/>
</dbReference>
<dbReference type="InterPro" id="IPR005119">
    <property type="entry name" value="LysR_subst-bd"/>
</dbReference>
<keyword evidence="4" id="KW-0804">Transcription</keyword>
<evidence type="ECO:0000256" key="4">
    <source>
        <dbReference type="ARBA" id="ARBA00023163"/>
    </source>
</evidence>
<keyword evidence="3" id="KW-0238">DNA-binding</keyword>
<dbReference type="Proteomes" id="UP001553161">
    <property type="component" value="Unassembled WGS sequence"/>
</dbReference>
<gene>
    <name evidence="6" type="ORF">AB0T83_07145</name>
</gene>
<dbReference type="PRINTS" id="PR00039">
    <property type="entry name" value="HTHLYSR"/>
</dbReference>
<evidence type="ECO:0000259" key="5">
    <source>
        <dbReference type="PROSITE" id="PS50931"/>
    </source>
</evidence>
<keyword evidence="7" id="KW-1185">Reference proteome</keyword>
<protein>
    <submittedName>
        <fullName evidence="6">LysR family transcriptional regulator</fullName>
    </submittedName>
</protein>
<dbReference type="PANTHER" id="PTHR30579:SF7">
    <property type="entry name" value="HTH-TYPE TRANSCRIPTIONAL REGULATOR LRHA-RELATED"/>
    <property type="match status" value="1"/>
</dbReference>
<keyword evidence="2" id="KW-0805">Transcription regulation</keyword>
<dbReference type="SUPFAM" id="SSF46785">
    <property type="entry name" value="Winged helix' DNA-binding domain"/>
    <property type="match status" value="1"/>
</dbReference>
<comment type="similarity">
    <text evidence="1">Belongs to the LysR transcriptional regulatory family.</text>
</comment>
<dbReference type="Pfam" id="PF03466">
    <property type="entry name" value="LysR_substrate"/>
    <property type="match status" value="1"/>
</dbReference>
<evidence type="ECO:0000256" key="3">
    <source>
        <dbReference type="ARBA" id="ARBA00023125"/>
    </source>
</evidence>
<dbReference type="Pfam" id="PF00126">
    <property type="entry name" value="HTH_1"/>
    <property type="match status" value="1"/>
</dbReference>
<proteinExistence type="inferred from homology"/>
<dbReference type="InterPro" id="IPR036388">
    <property type="entry name" value="WH-like_DNA-bd_sf"/>
</dbReference>
<dbReference type="InterPro" id="IPR000847">
    <property type="entry name" value="LysR_HTH_N"/>
</dbReference>
<dbReference type="SUPFAM" id="SSF53850">
    <property type="entry name" value="Periplasmic binding protein-like II"/>
    <property type="match status" value="1"/>
</dbReference>
<reference evidence="6 7" key="1">
    <citation type="submission" date="2024-07" db="EMBL/GenBank/DDBJ databases">
        <authorList>
            <person name="Kang M."/>
        </authorList>
    </citation>
    <scope>NUCLEOTIDE SEQUENCE [LARGE SCALE GENOMIC DNA]</scope>
    <source>
        <strain evidence="6 7">DFM31</strain>
    </source>
</reference>
<dbReference type="Gene3D" id="1.10.10.10">
    <property type="entry name" value="Winged helix-like DNA-binding domain superfamily/Winged helix DNA-binding domain"/>
    <property type="match status" value="1"/>
</dbReference>